<protein>
    <recommendedName>
        <fullName evidence="4">Vitelline membrane outer layer protein 1 homolog</fullName>
    </recommendedName>
</protein>
<feature type="chain" id="PRO_5043449950" description="Vitelline membrane outer layer protein 1 homolog" evidence="1">
    <location>
        <begin position="20"/>
        <end position="184"/>
    </location>
</feature>
<comment type="caution">
    <text evidence="2">The sequence shown here is derived from an EMBL/GenBank/DDBJ whole genome shotgun (WGS) entry which is preliminary data.</text>
</comment>
<dbReference type="InterPro" id="IPR005515">
    <property type="entry name" value="VOMI"/>
</dbReference>
<dbReference type="Proteomes" id="UP001181693">
    <property type="component" value="Unassembled WGS sequence"/>
</dbReference>
<dbReference type="PANTHER" id="PTHR18841:SF0">
    <property type="entry name" value="VITELLINE MEMBRANE OUTER LAYER 1 HOMOLOG A-RELATED"/>
    <property type="match status" value="1"/>
</dbReference>
<evidence type="ECO:0000313" key="2">
    <source>
        <dbReference type="EMBL" id="DBA29826.1"/>
    </source>
</evidence>
<gene>
    <name evidence="2" type="ORF">GDO54_005884</name>
</gene>
<reference evidence="2" key="1">
    <citation type="thesis" date="2020" institute="ProQuest LLC" country="789 East Eisenhower Parkway, Ann Arbor, MI, USA">
        <title>Comparative Genomics and Chromosome Evolution.</title>
        <authorList>
            <person name="Mudd A.B."/>
        </authorList>
    </citation>
    <scope>NUCLEOTIDE SEQUENCE</scope>
    <source>
        <strain evidence="2">1538</strain>
        <tissue evidence="2">Blood</tissue>
    </source>
</reference>
<dbReference type="InterPro" id="IPR036706">
    <property type="entry name" value="VOMI_sf"/>
</dbReference>
<accession>A0AAV3AYN0</accession>
<keyword evidence="1" id="KW-0732">Signal</keyword>
<dbReference type="AlphaFoldDB" id="A0AAV3AYN0"/>
<dbReference type="CDD" id="cd00220">
    <property type="entry name" value="VMO-I"/>
    <property type="match status" value="1"/>
</dbReference>
<sequence length="184" mass="19972">MLWVLIGSTLLLQATLGSSRTISVSNGGPWGDWGRTEYCPFGTKAKGFNLLVERPQGDGDDTALNGIELYCSYPTKSVKSAAISSSKGSWGDWTGEHWCSEGFLISFSLRVERPIGDGDDTAANNIEFQCSDYKILRGNGGEWGDWGAFSSFCRDGICGITTRVEKPQGRGDDTALNDVKFECC</sequence>
<organism evidence="2 3">
    <name type="scientific">Pyxicephalus adspersus</name>
    <name type="common">African bullfrog</name>
    <dbReference type="NCBI Taxonomy" id="30357"/>
    <lineage>
        <taxon>Eukaryota</taxon>
        <taxon>Metazoa</taxon>
        <taxon>Chordata</taxon>
        <taxon>Craniata</taxon>
        <taxon>Vertebrata</taxon>
        <taxon>Euteleostomi</taxon>
        <taxon>Amphibia</taxon>
        <taxon>Batrachia</taxon>
        <taxon>Anura</taxon>
        <taxon>Neobatrachia</taxon>
        <taxon>Ranoidea</taxon>
        <taxon>Pyxicephalidae</taxon>
        <taxon>Pyxicephalinae</taxon>
        <taxon>Pyxicephalus</taxon>
    </lineage>
</organism>
<dbReference type="Pfam" id="PF03762">
    <property type="entry name" value="VOMI"/>
    <property type="match status" value="1"/>
</dbReference>
<dbReference type="EMBL" id="DYDO01000002">
    <property type="protein sequence ID" value="DBA29826.1"/>
    <property type="molecule type" value="Genomic_DNA"/>
</dbReference>
<dbReference type="SUPFAM" id="SSF51092">
    <property type="entry name" value="Vitelline membrane outer protein-I (VMO-I)"/>
    <property type="match status" value="1"/>
</dbReference>
<feature type="signal peptide" evidence="1">
    <location>
        <begin position="1"/>
        <end position="19"/>
    </location>
</feature>
<dbReference type="Gene3D" id="2.100.10.20">
    <property type="entry name" value="Vitelline membrane outer layer protein I (VOMI)"/>
    <property type="match status" value="1"/>
</dbReference>
<name>A0AAV3AYN0_PYXAD</name>
<keyword evidence="3" id="KW-1185">Reference proteome</keyword>
<evidence type="ECO:0000313" key="3">
    <source>
        <dbReference type="Proteomes" id="UP001181693"/>
    </source>
</evidence>
<proteinExistence type="predicted"/>
<evidence type="ECO:0008006" key="4">
    <source>
        <dbReference type="Google" id="ProtNLM"/>
    </source>
</evidence>
<dbReference type="GO" id="GO:0005615">
    <property type="term" value="C:extracellular space"/>
    <property type="evidence" value="ECO:0007669"/>
    <property type="project" value="TreeGrafter"/>
</dbReference>
<evidence type="ECO:0000256" key="1">
    <source>
        <dbReference type="SAM" id="SignalP"/>
    </source>
</evidence>
<dbReference type="PANTHER" id="PTHR18841">
    <property type="entry name" value="VITELLINE MEMBRANE OUTER LAYER PROTEIN I-RELATED"/>
    <property type="match status" value="1"/>
</dbReference>